<protein>
    <submittedName>
        <fullName evidence="1">Uncharacterized protein</fullName>
    </submittedName>
</protein>
<evidence type="ECO:0000313" key="2">
    <source>
        <dbReference type="Proteomes" id="UP000821845"/>
    </source>
</evidence>
<proteinExistence type="predicted"/>
<dbReference type="EMBL" id="CM023481">
    <property type="protein sequence ID" value="KAH6948086.1"/>
    <property type="molecule type" value="Genomic_DNA"/>
</dbReference>
<name>A0ACB7TPD4_HYAAI</name>
<organism evidence="1 2">
    <name type="scientific">Hyalomma asiaticum</name>
    <name type="common">Tick</name>
    <dbReference type="NCBI Taxonomy" id="266040"/>
    <lineage>
        <taxon>Eukaryota</taxon>
        <taxon>Metazoa</taxon>
        <taxon>Ecdysozoa</taxon>
        <taxon>Arthropoda</taxon>
        <taxon>Chelicerata</taxon>
        <taxon>Arachnida</taxon>
        <taxon>Acari</taxon>
        <taxon>Parasitiformes</taxon>
        <taxon>Ixodida</taxon>
        <taxon>Ixodoidea</taxon>
        <taxon>Ixodidae</taxon>
        <taxon>Hyalomminae</taxon>
        <taxon>Hyalomma</taxon>
    </lineage>
</organism>
<accession>A0ACB7TPD4</accession>
<reference evidence="1" key="1">
    <citation type="submission" date="2020-05" db="EMBL/GenBank/DDBJ databases">
        <title>Large-scale comparative analyses of tick genomes elucidate their genetic diversity and vector capacities.</title>
        <authorList>
            <person name="Jia N."/>
            <person name="Wang J."/>
            <person name="Shi W."/>
            <person name="Du L."/>
            <person name="Sun Y."/>
            <person name="Zhan W."/>
            <person name="Jiang J."/>
            <person name="Wang Q."/>
            <person name="Zhang B."/>
            <person name="Ji P."/>
            <person name="Sakyi L.B."/>
            <person name="Cui X."/>
            <person name="Yuan T."/>
            <person name="Jiang B."/>
            <person name="Yang W."/>
            <person name="Lam T.T.-Y."/>
            <person name="Chang Q."/>
            <person name="Ding S."/>
            <person name="Wang X."/>
            <person name="Zhu J."/>
            <person name="Ruan X."/>
            <person name="Zhao L."/>
            <person name="Wei J."/>
            <person name="Que T."/>
            <person name="Du C."/>
            <person name="Cheng J."/>
            <person name="Dai P."/>
            <person name="Han X."/>
            <person name="Huang E."/>
            <person name="Gao Y."/>
            <person name="Liu J."/>
            <person name="Shao H."/>
            <person name="Ye R."/>
            <person name="Li L."/>
            <person name="Wei W."/>
            <person name="Wang X."/>
            <person name="Wang C."/>
            <person name="Yang T."/>
            <person name="Huo Q."/>
            <person name="Li W."/>
            <person name="Guo W."/>
            <person name="Chen H."/>
            <person name="Zhou L."/>
            <person name="Ni X."/>
            <person name="Tian J."/>
            <person name="Zhou Y."/>
            <person name="Sheng Y."/>
            <person name="Liu T."/>
            <person name="Pan Y."/>
            <person name="Xia L."/>
            <person name="Li J."/>
            <person name="Zhao F."/>
            <person name="Cao W."/>
        </authorList>
    </citation>
    <scope>NUCLEOTIDE SEQUENCE</scope>
    <source>
        <strain evidence="1">Hyas-2018</strain>
    </source>
</reference>
<evidence type="ECO:0000313" key="1">
    <source>
        <dbReference type="EMBL" id="KAH6948086.1"/>
    </source>
</evidence>
<dbReference type="Proteomes" id="UP000821845">
    <property type="component" value="Chromosome 1"/>
</dbReference>
<sequence length="155" mass="17040">MDFANGTRQACSQNFKNMLANGRDVTSDDDDEAIDADDVWSDLVKKNIVGQGDTFEAFVNDDCDDIVCEQADTDEAIVAAVQDCGDGASDDDTVEEDCAPEISSRDALDYVAKLKLYCAQNLSEKALQRMIAVEDEMVHSAVKARRQTKITAFFH</sequence>
<comment type="caution">
    <text evidence="1">The sequence shown here is derived from an EMBL/GenBank/DDBJ whole genome shotgun (WGS) entry which is preliminary data.</text>
</comment>
<gene>
    <name evidence="1" type="ORF">HPB50_022811</name>
</gene>
<keyword evidence="2" id="KW-1185">Reference proteome</keyword>